<dbReference type="OrthoDB" id="3162439at2759"/>
<dbReference type="InterPro" id="IPR018712">
    <property type="entry name" value="Tle1-like_cat"/>
</dbReference>
<reference evidence="3 4" key="1">
    <citation type="submission" date="2016-03" db="EMBL/GenBank/DDBJ databases">
        <title>Whole genome sequencing of Grifola frondosa 9006-11.</title>
        <authorList>
            <person name="Min B."/>
            <person name="Park H."/>
            <person name="Kim J.-G."/>
            <person name="Cho H."/>
            <person name="Oh Y.-L."/>
            <person name="Kong W.-S."/>
            <person name="Choi I.-G."/>
        </authorList>
    </citation>
    <scope>NUCLEOTIDE SEQUENCE [LARGE SCALE GENOMIC DNA]</scope>
    <source>
        <strain evidence="3 4">9006-11</strain>
    </source>
</reference>
<dbReference type="STRING" id="5627.A0A1C7LW10"/>
<gene>
    <name evidence="3" type="ORF">A0H81_11001</name>
</gene>
<feature type="domain" description="T6SS Phospholipase effector Tle1-like catalytic" evidence="2">
    <location>
        <begin position="43"/>
        <end position="368"/>
    </location>
</feature>
<sequence>MSVPTFCECPHAPNNSNGNPNGPQSSGQKDGAASVPPSASEQNGRNLNTNIVELYSQLVKDKTQLTYYNSGIGTYAKPSRKAFGHWKRVLDNKIDLAIAWNFDRIVKGAYRWLAENYQDGDVIYLFGFSRGAYQVRALAAMIYKVGLIHKGNEEQIAYAYALYADPNSGDPFKEMANPEDQGNAPIAEETQRRSSVFRKLKKMIPRDASAEMQCPAQAKGAESVQKESQKRLTMAERFKQTFSRKGVQVHVVGAWDTVSSIGLFRDKNLPGTDYPPTACYFRHALALDERRVKFLPEYACGGTTFVDGRKPVQDPRERDRDSLRKESKTEASQRVKEVWFSGTHSDIGGGNIDNEDLNRRHPSSLWMFYEAISMGLKLEPAYVEWEWDDLGDVKESLTSIWKFMEYLPIKRLSYDGIDARAEVSNEDKRSTSLWPFALAESRGREDHMYWTKALEDLLELDIFDPKAASTLVDKLEGSSDHNSDLPFWIHRLNIMVGSYEGCRSLRTVSDVLGRLLRFIKPKWEATWQAVVLNAVRTLADGVWDVRNLLEQSADLPEILNNLLKNSPQDSDEGHLKTVAVFVAKFYEVDWCEDFFENRVIPAMSRLLEGSAKQSEWAEILVAIHNDIKDHDFIWERLLLIPRLFDNVSSIMLSSSEPSMCLTGLSFMHYVARHGKYDAILDVNFITGPLTNTRRQVRLECLEVVGLFIQDRRVRCDMLEKGLEMKLLDRLSNGDTVVCRPSCRVLGELIGFSIADGTIDKILNATLWTALSAMLKDDTSNVRTAGLVLIEECSQHDVFRQAMVANEVPIKALLTHKDFARWSYLKTIALLVRYGDTRSFMLKENLMLILLETLRDDSWETREQSLRVIRELIKSSSAEEEIHSQILASEFWATLLNTLNDRDRDVRTACLDAIEECRKRGKILRSRFKVEGISLTWNTGLDIFCSAMVAQTTPITALLTQKDSEYGYRLKAIGVFVRDGDIRSIMMKNNLLDMLGNMLRDDVKHLRASSLDIIRELIKSSSVNEGIIDQVLDTDFWVTVLNMSNDSDSDVHESYANLFEEFSDNGKIYPVFCDAMVAKMTPITALLNREDSDISCCLTEIRFFVKDRRIRTILVQNNLIAILQDTLRHDDWGVRKSSLEVVQELLRSSTTEEGIHDQILNSALWTSLLDVLNVIKESSKQDVFCREMVANGELLIREELKDYDVLNTIKILVRERNMRSYMVENDLIAILCNVLRDDDWESQVSGVEVMQELVKSSSDSEDIRDRILDGPVWTSVLKVLDDEDSVVPRPSVDLIRECSKYESFCRAMVTNATPIIELLEGSHSYGRLESIALLLRDRNIRACMVKNNLITILRDTLRDGPWNVPALRLDVIRDLIHSSSADEGVHDRILASSIWTSLPNVLRDDDDDVRKACLSLIEECSKHDSFRRAMVTVNNGRSTALKKLNLPKLLRDRYDEARKGGVTPVVFRLIDEVADSAHVDDRDDRSAGDPATSPESSTVDSEVVVDVPTST</sequence>
<dbReference type="PANTHER" id="PTHR33840">
    <property type="match status" value="1"/>
</dbReference>
<feature type="compositionally biased region" description="Polar residues" evidence="1">
    <location>
        <begin position="37"/>
        <end position="46"/>
    </location>
</feature>
<organism evidence="3 4">
    <name type="scientific">Grifola frondosa</name>
    <name type="common">Maitake</name>
    <name type="synonym">Polyporus frondosus</name>
    <dbReference type="NCBI Taxonomy" id="5627"/>
    <lineage>
        <taxon>Eukaryota</taxon>
        <taxon>Fungi</taxon>
        <taxon>Dikarya</taxon>
        <taxon>Basidiomycota</taxon>
        <taxon>Agaricomycotina</taxon>
        <taxon>Agaricomycetes</taxon>
        <taxon>Polyporales</taxon>
        <taxon>Grifolaceae</taxon>
        <taxon>Grifola</taxon>
    </lineage>
</organism>
<feature type="region of interest" description="Disordered" evidence="1">
    <location>
        <begin position="1"/>
        <end position="46"/>
    </location>
</feature>
<name>A0A1C7LW10_GRIFR</name>
<dbReference type="Gene3D" id="1.25.10.10">
    <property type="entry name" value="Leucine-rich Repeat Variant"/>
    <property type="match status" value="3"/>
</dbReference>
<feature type="region of interest" description="Disordered" evidence="1">
    <location>
        <begin position="1477"/>
        <end position="1510"/>
    </location>
</feature>
<dbReference type="EMBL" id="LUGG01000019">
    <property type="protein sequence ID" value="OBZ68925.1"/>
    <property type="molecule type" value="Genomic_DNA"/>
</dbReference>
<dbReference type="SUPFAM" id="SSF48371">
    <property type="entry name" value="ARM repeat"/>
    <property type="match status" value="2"/>
</dbReference>
<dbReference type="PANTHER" id="PTHR33840:SF2">
    <property type="entry name" value="TLE1 PHOSPHOLIPASE DOMAIN-CONTAINING PROTEIN"/>
    <property type="match status" value="1"/>
</dbReference>
<proteinExistence type="predicted"/>
<dbReference type="InterPro" id="IPR016024">
    <property type="entry name" value="ARM-type_fold"/>
</dbReference>
<feature type="compositionally biased region" description="Basic and acidic residues" evidence="1">
    <location>
        <begin position="1477"/>
        <end position="1486"/>
    </location>
</feature>
<evidence type="ECO:0000313" key="3">
    <source>
        <dbReference type="EMBL" id="OBZ68925.1"/>
    </source>
</evidence>
<evidence type="ECO:0000259" key="2">
    <source>
        <dbReference type="Pfam" id="PF09994"/>
    </source>
</evidence>
<feature type="compositionally biased region" description="Low complexity" evidence="1">
    <location>
        <begin position="13"/>
        <end position="28"/>
    </location>
</feature>
<comment type="caution">
    <text evidence="3">The sequence shown here is derived from an EMBL/GenBank/DDBJ whole genome shotgun (WGS) entry which is preliminary data.</text>
</comment>
<dbReference type="InterPro" id="IPR011989">
    <property type="entry name" value="ARM-like"/>
</dbReference>
<feature type="region of interest" description="Disordered" evidence="1">
    <location>
        <begin position="306"/>
        <end position="330"/>
    </location>
</feature>
<accession>A0A1C7LW10</accession>
<dbReference type="Pfam" id="PF09994">
    <property type="entry name" value="T6SS_Tle1-like_cat"/>
    <property type="match status" value="1"/>
</dbReference>
<dbReference type="Proteomes" id="UP000092993">
    <property type="component" value="Unassembled WGS sequence"/>
</dbReference>
<feature type="compositionally biased region" description="Low complexity" evidence="1">
    <location>
        <begin position="1491"/>
        <end position="1510"/>
    </location>
</feature>
<protein>
    <recommendedName>
        <fullName evidence="2">T6SS Phospholipase effector Tle1-like catalytic domain-containing protein</fullName>
    </recommendedName>
</protein>
<evidence type="ECO:0000313" key="4">
    <source>
        <dbReference type="Proteomes" id="UP000092993"/>
    </source>
</evidence>
<evidence type="ECO:0000256" key="1">
    <source>
        <dbReference type="SAM" id="MobiDB-lite"/>
    </source>
</evidence>
<keyword evidence="4" id="KW-1185">Reference proteome</keyword>
<feature type="compositionally biased region" description="Basic and acidic residues" evidence="1">
    <location>
        <begin position="307"/>
        <end position="330"/>
    </location>
</feature>